<dbReference type="Pfam" id="PF14014">
    <property type="entry name" value="DUF4230"/>
    <property type="match status" value="1"/>
</dbReference>
<dbReference type="RefSeq" id="WP_072992145.1">
    <property type="nucleotide sequence ID" value="NZ_FQZB01000018.1"/>
</dbReference>
<protein>
    <recommendedName>
        <fullName evidence="4">DUF4230 domain-containing protein</fullName>
    </recommendedName>
</protein>
<evidence type="ECO:0000256" key="1">
    <source>
        <dbReference type="SAM" id="Phobius"/>
    </source>
</evidence>
<keyword evidence="3" id="KW-1185">Reference proteome</keyword>
<reference evidence="2 3" key="1">
    <citation type="submission" date="2016-11" db="EMBL/GenBank/DDBJ databases">
        <authorList>
            <person name="Jaros S."/>
            <person name="Januszkiewicz K."/>
            <person name="Wedrychowicz H."/>
        </authorList>
    </citation>
    <scope>NUCLEOTIDE SEQUENCE [LARGE SCALE GENOMIC DNA]</scope>
    <source>
        <strain evidence="2 3">DSM 21758</strain>
    </source>
</reference>
<dbReference type="OrthoDB" id="1934723at2"/>
<organism evidence="2 3">
    <name type="scientific">Clostridium cavendishii DSM 21758</name>
    <dbReference type="NCBI Taxonomy" id="1121302"/>
    <lineage>
        <taxon>Bacteria</taxon>
        <taxon>Bacillati</taxon>
        <taxon>Bacillota</taxon>
        <taxon>Clostridia</taxon>
        <taxon>Eubacteriales</taxon>
        <taxon>Clostridiaceae</taxon>
        <taxon>Clostridium</taxon>
    </lineage>
</organism>
<dbReference type="AlphaFoldDB" id="A0A1M6SZE6"/>
<evidence type="ECO:0000313" key="2">
    <source>
        <dbReference type="EMBL" id="SHK50095.1"/>
    </source>
</evidence>
<keyword evidence="1" id="KW-1133">Transmembrane helix</keyword>
<evidence type="ECO:0000313" key="3">
    <source>
        <dbReference type="Proteomes" id="UP000184310"/>
    </source>
</evidence>
<keyword evidence="1" id="KW-0472">Membrane</keyword>
<dbReference type="STRING" id="1121302.SAMN02745163_03930"/>
<dbReference type="Proteomes" id="UP000184310">
    <property type="component" value="Unassembled WGS sequence"/>
</dbReference>
<name>A0A1M6SZE6_9CLOT</name>
<keyword evidence="1" id="KW-0812">Transmembrane</keyword>
<dbReference type="EMBL" id="FQZB01000018">
    <property type="protein sequence ID" value="SHK50095.1"/>
    <property type="molecule type" value="Genomic_DNA"/>
</dbReference>
<evidence type="ECO:0008006" key="4">
    <source>
        <dbReference type="Google" id="ProtNLM"/>
    </source>
</evidence>
<feature type="transmembrane region" description="Helical" evidence="1">
    <location>
        <begin position="12"/>
        <end position="32"/>
    </location>
</feature>
<sequence length="219" mass="25194">MFFKLKKKVITIFFFATIFLCIGIFISYKFMFHNKKIDNTVSIPFIQNQSVKYITEETVVSKLKNTQKILPLEAEISETMIIDNSWGDCELFKKIKTIKYFALATYTLDLSNFTKSNVSIDQSNKKITLNLDKPILNSINLLNDKTTYETTNNGTLRFGELKLSPEELNSIEKQALKQMSEKSNEDSLVKLAEENSKSLLNNIINSINNSDMLIEINFK</sequence>
<accession>A0A1M6SZE6</accession>
<dbReference type="InterPro" id="IPR025324">
    <property type="entry name" value="DUF4230"/>
</dbReference>
<gene>
    <name evidence="2" type="ORF">SAMN02745163_03930</name>
</gene>
<proteinExistence type="predicted"/>